<evidence type="ECO:0000313" key="2">
    <source>
        <dbReference type="EMBL" id="MBL6278858.1"/>
    </source>
</evidence>
<organism evidence="2 3">
    <name type="scientific">Micromonospora fiedleri</name>
    <dbReference type="NCBI Taxonomy" id="1157498"/>
    <lineage>
        <taxon>Bacteria</taxon>
        <taxon>Bacillati</taxon>
        <taxon>Actinomycetota</taxon>
        <taxon>Actinomycetes</taxon>
        <taxon>Micromonosporales</taxon>
        <taxon>Micromonosporaceae</taxon>
        <taxon>Micromonospora</taxon>
    </lineage>
</organism>
<evidence type="ECO:0000313" key="3">
    <source>
        <dbReference type="Proteomes" id="UP000661193"/>
    </source>
</evidence>
<keyword evidence="1" id="KW-0472">Membrane</keyword>
<feature type="transmembrane region" description="Helical" evidence="1">
    <location>
        <begin position="63"/>
        <end position="80"/>
    </location>
</feature>
<accession>A0ABS1UTB5</accession>
<feature type="transmembrane region" description="Helical" evidence="1">
    <location>
        <begin position="106"/>
        <end position="127"/>
    </location>
</feature>
<evidence type="ECO:0008006" key="4">
    <source>
        <dbReference type="Google" id="ProtNLM"/>
    </source>
</evidence>
<proteinExistence type="predicted"/>
<gene>
    <name evidence="2" type="ORF">JMF97_22110</name>
</gene>
<dbReference type="EMBL" id="JAETXL010000008">
    <property type="protein sequence ID" value="MBL6278858.1"/>
    <property type="molecule type" value="Genomic_DNA"/>
</dbReference>
<keyword evidence="3" id="KW-1185">Reference proteome</keyword>
<keyword evidence="1" id="KW-1133">Transmembrane helix</keyword>
<evidence type="ECO:0000256" key="1">
    <source>
        <dbReference type="SAM" id="Phobius"/>
    </source>
</evidence>
<comment type="caution">
    <text evidence="2">The sequence shown here is derived from an EMBL/GenBank/DDBJ whole genome shotgun (WGS) entry which is preliminary data.</text>
</comment>
<feature type="transmembrane region" description="Helical" evidence="1">
    <location>
        <begin position="241"/>
        <end position="264"/>
    </location>
</feature>
<dbReference type="RefSeq" id="WP_203223279.1">
    <property type="nucleotide sequence ID" value="NZ_JAETXL010000008.1"/>
</dbReference>
<feature type="transmembrane region" description="Helical" evidence="1">
    <location>
        <begin position="168"/>
        <end position="191"/>
    </location>
</feature>
<sequence length="284" mass="29166">MRLRSLLLPLAGLLAAAHVVGVLTAAPILRHAEVLAVAVLLAYALLVGLSSHLPAGDRATARWALPAGLVVVATDAWRTMPADPADGGYRWQVLESGPPPEFTDGLWTGLALTWAALFFVLVLAVVSWPQTDRRPSGRLVVGVLLSAGAVVGYAVFRLAGRNGGQPGVVAAAMLAPLALALAALLLAALLLRQGRRRAAGGAILLVVAALCHMDAALAPYTLLPLSPSRGTVFTGAVVSPILVVAPALAVAAELTGYLLLVAGLRTDRTERGRATGGRPEPVLG</sequence>
<feature type="transmembrane region" description="Helical" evidence="1">
    <location>
        <begin position="35"/>
        <end position="56"/>
    </location>
</feature>
<keyword evidence="1" id="KW-0812">Transmembrane</keyword>
<reference evidence="2 3" key="1">
    <citation type="submission" date="2021-01" db="EMBL/GenBank/DDBJ databases">
        <title>Genome sequencing of Micromonospora fiedleri MG-37.</title>
        <authorList>
            <person name="Moreland P.E.J."/>
            <person name="Stach J.E.M."/>
        </authorList>
    </citation>
    <scope>NUCLEOTIDE SEQUENCE [LARGE SCALE GENOMIC DNA]</scope>
    <source>
        <strain evidence="2 3">MG-37</strain>
    </source>
</reference>
<feature type="transmembrane region" description="Helical" evidence="1">
    <location>
        <begin position="139"/>
        <end position="156"/>
    </location>
</feature>
<name>A0ABS1UTB5_9ACTN</name>
<feature type="transmembrane region" description="Helical" evidence="1">
    <location>
        <begin position="198"/>
        <end position="221"/>
    </location>
</feature>
<dbReference type="Proteomes" id="UP000661193">
    <property type="component" value="Unassembled WGS sequence"/>
</dbReference>
<protein>
    <recommendedName>
        <fullName evidence="4">Lycopene cyclase domain-containing protein</fullName>
    </recommendedName>
</protein>